<protein>
    <submittedName>
        <fullName evidence="2">Uncharacterized protein</fullName>
    </submittedName>
</protein>
<comment type="caution">
    <text evidence="2">The sequence shown here is derived from an EMBL/GenBank/DDBJ whole genome shotgun (WGS) entry which is preliminary data.</text>
</comment>
<name>A0ABP6L8J0_9ACTN</name>
<feature type="transmembrane region" description="Helical" evidence="1">
    <location>
        <begin position="121"/>
        <end position="140"/>
    </location>
</feature>
<gene>
    <name evidence="2" type="ORF">GCM10010528_10740</name>
</gene>
<dbReference type="RefSeq" id="WP_290707770.1">
    <property type="nucleotide sequence ID" value="NZ_BAAAVS010000019.1"/>
</dbReference>
<feature type="transmembrane region" description="Helical" evidence="1">
    <location>
        <begin position="146"/>
        <end position="168"/>
    </location>
</feature>
<accession>A0ABP6L8J0</accession>
<dbReference type="Proteomes" id="UP001501035">
    <property type="component" value="Unassembled WGS sequence"/>
</dbReference>
<proteinExistence type="predicted"/>
<evidence type="ECO:0000256" key="1">
    <source>
        <dbReference type="SAM" id="Phobius"/>
    </source>
</evidence>
<keyword evidence="1" id="KW-0812">Transmembrane</keyword>
<keyword evidence="1" id="KW-1133">Transmembrane helix</keyword>
<feature type="transmembrane region" description="Helical" evidence="1">
    <location>
        <begin position="46"/>
        <end position="66"/>
    </location>
</feature>
<sequence>MHPLLEPWANFNVAVAGASAALAGLIIVAMSVNLDGTLLASPIPARAGASIGALTLAVAASCLALIPDQSLVLLGVELLAGGLATLWIALLAVRRIYRARSNVALDPQRPSPLRLWWPGKVAMHLAPPVLFTVGGGVLVTGNAHGLNWIAAASIIAIVTGVAFGWIALVEVRR</sequence>
<dbReference type="EMBL" id="BAAAVS010000019">
    <property type="protein sequence ID" value="GAA3031397.1"/>
    <property type="molecule type" value="Genomic_DNA"/>
</dbReference>
<evidence type="ECO:0000313" key="3">
    <source>
        <dbReference type="Proteomes" id="UP001501035"/>
    </source>
</evidence>
<keyword evidence="3" id="KW-1185">Reference proteome</keyword>
<reference evidence="3" key="1">
    <citation type="journal article" date="2019" name="Int. J. Syst. Evol. Microbiol.">
        <title>The Global Catalogue of Microorganisms (GCM) 10K type strain sequencing project: providing services to taxonomists for standard genome sequencing and annotation.</title>
        <authorList>
            <consortium name="The Broad Institute Genomics Platform"/>
            <consortium name="The Broad Institute Genome Sequencing Center for Infectious Disease"/>
            <person name="Wu L."/>
            <person name="Ma J."/>
        </authorList>
    </citation>
    <scope>NUCLEOTIDE SEQUENCE [LARGE SCALE GENOMIC DNA]</scope>
    <source>
        <strain evidence="3">JCM 14234</strain>
    </source>
</reference>
<feature type="transmembrane region" description="Helical" evidence="1">
    <location>
        <begin position="12"/>
        <end position="34"/>
    </location>
</feature>
<keyword evidence="1" id="KW-0472">Membrane</keyword>
<feature type="transmembrane region" description="Helical" evidence="1">
    <location>
        <begin position="72"/>
        <end position="93"/>
    </location>
</feature>
<evidence type="ECO:0000313" key="2">
    <source>
        <dbReference type="EMBL" id="GAA3031397.1"/>
    </source>
</evidence>
<organism evidence="2 3">
    <name type="scientific">Gordonia defluvii</name>
    <dbReference type="NCBI Taxonomy" id="283718"/>
    <lineage>
        <taxon>Bacteria</taxon>
        <taxon>Bacillati</taxon>
        <taxon>Actinomycetota</taxon>
        <taxon>Actinomycetes</taxon>
        <taxon>Mycobacteriales</taxon>
        <taxon>Gordoniaceae</taxon>
        <taxon>Gordonia</taxon>
    </lineage>
</organism>